<accession>A0A9D5K7K7</accession>
<comment type="similarity">
    <text evidence="1">Belongs to the nitroreductase family.</text>
</comment>
<evidence type="ECO:0000259" key="3">
    <source>
        <dbReference type="Pfam" id="PF00881"/>
    </source>
</evidence>
<gene>
    <name evidence="5" type="ORF">GF359_00855</name>
</gene>
<evidence type="ECO:0000313" key="5">
    <source>
        <dbReference type="EMBL" id="MBD3363742.1"/>
    </source>
</evidence>
<dbReference type="InterPro" id="IPR000415">
    <property type="entry name" value="Nitroreductase-like"/>
</dbReference>
<keyword evidence="2" id="KW-0560">Oxidoreductase</keyword>
<dbReference type="GO" id="GO:0016491">
    <property type="term" value="F:oxidoreductase activity"/>
    <property type="evidence" value="ECO:0007669"/>
    <property type="project" value="UniProtKB-KW"/>
</dbReference>
<dbReference type="AlphaFoldDB" id="A0A9D5K7K7"/>
<dbReference type="InterPro" id="IPR029479">
    <property type="entry name" value="Nitroreductase"/>
</dbReference>
<dbReference type="PANTHER" id="PTHR43673:SF10">
    <property type="entry name" value="NADH DEHYDROGENASE_NAD(P)H NITROREDUCTASE XCC3605-RELATED"/>
    <property type="match status" value="1"/>
</dbReference>
<dbReference type="SUPFAM" id="SSF55469">
    <property type="entry name" value="FMN-dependent nitroreductase-like"/>
    <property type="match status" value="1"/>
</dbReference>
<proteinExistence type="inferred from homology"/>
<dbReference type="InterPro" id="IPR029478">
    <property type="entry name" value="TM1586_NiRdase"/>
</dbReference>
<feature type="domain" description="Putative nitroreductase TM1586" evidence="4">
    <location>
        <begin position="104"/>
        <end position="168"/>
    </location>
</feature>
<protein>
    <submittedName>
        <fullName evidence="5">Nitroreductase</fullName>
    </submittedName>
</protein>
<dbReference type="Proteomes" id="UP000630660">
    <property type="component" value="Unassembled WGS sequence"/>
</dbReference>
<dbReference type="EMBL" id="WJKJ01000024">
    <property type="protein sequence ID" value="MBD3363742.1"/>
    <property type="molecule type" value="Genomic_DNA"/>
</dbReference>
<dbReference type="PANTHER" id="PTHR43673">
    <property type="entry name" value="NAD(P)H NITROREDUCTASE YDGI-RELATED"/>
    <property type="match status" value="1"/>
</dbReference>
<sequence>MQIPKIIRDRRSVRAYRKKDIPQDVLRSVLEAARLAPSANNRQPWKFIVVRDKAKRKALAKAAKEQQFVAEAPVVIASVALEPERLMTCGVSAASVDLSIATDHIQLAAVEHGLGSCWLGAFYQEDVKKILGIPAKYKVIALLSLGYPADQPGIKNRKAIEEIITYDEWE</sequence>
<dbReference type="Pfam" id="PF14512">
    <property type="entry name" value="TM1586_NiRdase"/>
    <property type="match status" value="1"/>
</dbReference>
<name>A0A9D5K7K7_UNCW3</name>
<dbReference type="Gene3D" id="3.40.109.10">
    <property type="entry name" value="NADH Oxidase"/>
    <property type="match status" value="1"/>
</dbReference>
<organism evidence="5 6">
    <name type="scientific">candidate division WOR-3 bacterium</name>
    <dbReference type="NCBI Taxonomy" id="2052148"/>
    <lineage>
        <taxon>Bacteria</taxon>
        <taxon>Bacteria division WOR-3</taxon>
    </lineage>
</organism>
<dbReference type="Pfam" id="PF00881">
    <property type="entry name" value="Nitroreductase"/>
    <property type="match status" value="1"/>
</dbReference>
<evidence type="ECO:0000256" key="1">
    <source>
        <dbReference type="ARBA" id="ARBA00007118"/>
    </source>
</evidence>
<evidence type="ECO:0000259" key="4">
    <source>
        <dbReference type="Pfam" id="PF14512"/>
    </source>
</evidence>
<feature type="domain" description="Nitroreductase" evidence="3">
    <location>
        <begin position="7"/>
        <end position="78"/>
    </location>
</feature>
<evidence type="ECO:0000256" key="2">
    <source>
        <dbReference type="ARBA" id="ARBA00023002"/>
    </source>
</evidence>
<comment type="caution">
    <text evidence="5">The sequence shown here is derived from an EMBL/GenBank/DDBJ whole genome shotgun (WGS) entry which is preliminary data.</text>
</comment>
<reference evidence="5" key="1">
    <citation type="submission" date="2019-11" db="EMBL/GenBank/DDBJ databases">
        <title>Microbial mats filling the niche in hypersaline microbial mats.</title>
        <authorList>
            <person name="Wong H.L."/>
            <person name="Macleod F.I."/>
            <person name="White R.A. III"/>
            <person name="Burns B.P."/>
        </authorList>
    </citation>
    <scope>NUCLEOTIDE SEQUENCE</scope>
    <source>
        <strain evidence="5">Bin_327</strain>
    </source>
</reference>
<evidence type="ECO:0000313" key="6">
    <source>
        <dbReference type="Proteomes" id="UP000630660"/>
    </source>
</evidence>